<evidence type="ECO:0000256" key="1">
    <source>
        <dbReference type="SAM" id="MobiDB-lite"/>
    </source>
</evidence>
<proteinExistence type="predicted"/>
<sequence>MADERYEWLDHEAAERLLRGEPVDADDDYAQWQAERLSEILDRAREAATPLAEDPSGALPGEEAALAAFRAARPSCAARPRVTGPDSGPVRKGTALRPPRRGRARGWMRPTHWGL</sequence>
<feature type="non-terminal residue" evidence="2">
    <location>
        <position position="115"/>
    </location>
</feature>
<reference evidence="2 3" key="1">
    <citation type="submission" date="2020-04" db="EMBL/GenBank/DDBJ databases">
        <title>MicrobeNet Type strains.</title>
        <authorList>
            <person name="Nicholson A.C."/>
        </authorList>
    </citation>
    <scope>NUCLEOTIDE SEQUENCE [LARGE SCALE GENOMIC DNA]</scope>
    <source>
        <strain evidence="2 3">DSM 40738</strain>
    </source>
</reference>
<feature type="region of interest" description="Disordered" evidence="1">
    <location>
        <begin position="75"/>
        <end position="115"/>
    </location>
</feature>
<gene>
    <name evidence="2" type="ORF">HGA06_18035</name>
</gene>
<evidence type="ECO:0000313" key="3">
    <source>
        <dbReference type="Proteomes" id="UP000570003"/>
    </source>
</evidence>
<organism evidence="2 3">
    <name type="scientific">Streptomyces somaliensis (strain ATCC 33201 / DSM 40738 / JCM 12659 / KCTC 9044 / NCTC 11332 / NRRL B-12077 / IP 733)</name>
    <dbReference type="NCBI Taxonomy" id="1134445"/>
    <lineage>
        <taxon>Bacteria</taxon>
        <taxon>Bacillati</taxon>
        <taxon>Actinomycetota</taxon>
        <taxon>Actinomycetes</taxon>
        <taxon>Kitasatosporales</taxon>
        <taxon>Streptomycetaceae</taxon>
        <taxon>Streptomyces</taxon>
    </lineage>
</organism>
<evidence type="ECO:0000313" key="2">
    <source>
        <dbReference type="EMBL" id="NKY15961.1"/>
    </source>
</evidence>
<dbReference type="AlphaFoldDB" id="A0AA44DFE0"/>
<dbReference type="EMBL" id="JAAXOU010000255">
    <property type="protein sequence ID" value="NKY15961.1"/>
    <property type="molecule type" value="Genomic_DNA"/>
</dbReference>
<accession>A0AA44DFE0</accession>
<comment type="caution">
    <text evidence="2">The sequence shown here is derived from an EMBL/GenBank/DDBJ whole genome shotgun (WGS) entry which is preliminary data.</text>
</comment>
<dbReference type="Proteomes" id="UP000570003">
    <property type="component" value="Unassembled WGS sequence"/>
</dbReference>
<name>A0AA44DFE0_STRE0</name>
<keyword evidence="3" id="KW-1185">Reference proteome</keyword>
<protein>
    <submittedName>
        <fullName evidence="2">Uncharacterized protein</fullName>
    </submittedName>
</protein>